<feature type="region of interest" description="Disordered" evidence="1">
    <location>
        <begin position="103"/>
        <end position="155"/>
    </location>
</feature>
<evidence type="ECO:0000256" key="1">
    <source>
        <dbReference type="SAM" id="MobiDB-lite"/>
    </source>
</evidence>
<evidence type="ECO:0000313" key="3">
    <source>
        <dbReference type="Proteomes" id="UP001497525"/>
    </source>
</evidence>
<feature type="region of interest" description="Disordered" evidence="1">
    <location>
        <begin position="1"/>
        <end position="20"/>
    </location>
</feature>
<feature type="compositionally biased region" description="Low complexity" evidence="1">
    <location>
        <begin position="106"/>
        <end position="118"/>
    </location>
</feature>
<gene>
    <name evidence="2" type="ORF">CDAUBV1_LOCUS16601</name>
</gene>
<proteinExistence type="predicted"/>
<name>A0AAV2TX91_CALDB</name>
<reference evidence="2" key="1">
    <citation type="submission" date="2024-06" db="EMBL/GenBank/DDBJ databases">
        <authorList>
            <person name="Liu X."/>
            <person name="Lenzi L."/>
            <person name="Haldenby T S."/>
            <person name="Uol C."/>
        </authorList>
    </citation>
    <scope>NUCLEOTIDE SEQUENCE</scope>
</reference>
<protein>
    <submittedName>
        <fullName evidence="2">Uncharacterized protein</fullName>
    </submittedName>
</protein>
<sequence length="206" mass="21698">MGGDSVFRRTKNATRSPVSTTREGAFLFASTYPRFQHLQRGLSQQDGHNTNRLAVKPISDVQTRLRAQQQPASYQANNPQVSLGTPGILSIEQPSGQRTLVYPQGPSSSLVSAVPSSSDGGSTEVTPNSNTHAGSLITGSSVIGGKNDDITGPDRQILGNTQDAAAVDSAAGEFWDGIKPTSKLFKPCEVPRPTLSPLGVSLGPRD</sequence>
<dbReference type="EMBL" id="CAXLJL010000856">
    <property type="protein sequence ID" value="CAL5141348.1"/>
    <property type="molecule type" value="Genomic_DNA"/>
</dbReference>
<organism evidence="2 3">
    <name type="scientific">Calicophoron daubneyi</name>
    <name type="common">Rumen fluke</name>
    <name type="synonym">Paramphistomum daubneyi</name>
    <dbReference type="NCBI Taxonomy" id="300641"/>
    <lineage>
        <taxon>Eukaryota</taxon>
        <taxon>Metazoa</taxon>
        <taxon>Spiralia</taxon>
        <taxon>Lophotrochozoa</taxon>
        <taxon>Platyhelminthes</taxon>
        <taxon>Trematoda</taxon>
        <taxon>Digenea</taxon>
        <taxon>Plagiorchiida</taxon>
        <taxon>Pronocephalata</taxon>
        <taxon>Paramphistomoidea</taxon>
        <taxon>Paramphistomidae</taxon>
        <taxon>Calicophoron</taxon>
    </lineage>
</organism>
<dbReference type="AlphaFoldDB" id="A0AAV2TX91"/>
<accession>A0AAV2TX91</accession>
<evidence type="ECO:0000313" key="2">
    <source>
        <dbReference type="EMBL" id="CAL5141348.1"/>
    </source>
</evidence>
<comment type="caution">
    <text evidence="2">The sequence shown here is derived from an EMBL/GenBank/DDBJ whole genome shotgun (WGS) entry which is preliminary data.</text>
</comment>
<feature type="compositionally biased region" description="Polar residues" evidence="1">
    <location>
        <begin position="119"/>
        <end position="141"/>
    </location>
</feature>
<dbReference type="Proteomes" id="UP001497525">
    <property type="component" value="Unassembled WGS sequence"/>
</dbReference>